<dbReference type="RefSeq" id="WP_221460946.1">
    <property type="nucleotide sequence ID" value="NZ_JACHJP010000003.1"/>
</dbReference>
<dbReference type="Proteomes" id="UP000552644">
    <property type="component" value="Unassembled WGS sequence"/>
</dbReference>
<comment type="caution">
    <text evidence="1">The sequence shown here is derived from an EMBL/GenBank/DDBJ whole genome shotgun (WGS) entry which is preliminary data.</text>
</comment>
<keyword evidence="2" id="KW-1185">Reference proteome</keyword>
<protein>
    <submittedName>
        <fullName evidence="1">Uncharacterized protein</fullName>
    </submittedName>
</protein>
<reference evidence="1 2" key="1">
    <citation type="submission" date="2020-08" db="EMBL/GenBank/DDBJ databases">
        <title>Genomic Encyclopedia of Type Strains, Phase III (KMG-III): the genomes of soil and plant-associated and newly described type strains.</title>
        <authorList>
            <person name="Whitman W."/>
        </authorList>
    </citation>
    <scope>NUCLEOTIDE SEQUENCE [LARGE SCALE GENOMIC DNA]</scope>
    <source>
        <strain evidence="1 2">CECT 8840</strain>
    </source>
</reference>
<dbReference type="EMBL" id="JACHJP010000003">
    <property type="protein sequence ID" value="MBB4916782.1"/>
    <property type="molecule type" value="Genomic_DNA"/>
</dbReference>
<dbReference type="AlphaFoldDB" id="A0A7W7VNF5"/>
<gene>
    <name evidence="1" type="ORF">FHS44_003870</name>
</gene>
<organism evidence="1 2">
    <name type="scientific">Streptosporangium saharense</name>
    <dbReference type="NCBI Taxonomy" id="1706840"/>
    <lineage>
        <taxon>Bacteria</taxon>
        <taxon>Bacillati</taxon>
        <taxon>Actinomycetota</taxon>
        <taxon>Actinomycetes</taxon>
        <taxon>Streptosporangiales</taxon>
        <taxon>Streptosporangiaceae</taxon>
        <taxon>Streptosporangium</taxon>
    </lineage>
</organism>
<evidence type="ECO:0000313" key="2">
    <source>
        <dbReference type="Proteomes" id="UP000552644"/>
    </source>
</evidence>
<proteinExistence type="predicted"/>
<accession>A0A7W7VNF5</accession>
<name>A0A7W7VNF5_9ACTN</name>
<evidence type="ECO:0000313" key="1">
    <source>
        <dbReference type="EMBL" id="MBB4916782.1"/>
    </source>
</evidence>
<sequence length="218" mass="24867">MRVSRVRLGPDDHRVLWPDRPPRRAFLFDDRGWSLAMHVDREAAAVLAVAWGLAARSRHSLVYLPMRANLPPEELAHDSGLKPLDLVLVQHSVRFPASRWPAVRARLGAGRPHTVSLPGDVFPDEDAIDHDRVHHREYRDHFHFTVAARTLFVVGGPEAFRRTGATMIRPLVTEAPSYLAERPDGHFCAEIDSGRWSASWSRHCSDMLHVEYRRTWAL</sequence>